<feature type="region of interest" description="Disordered" evidence="1">
    <location>
        <begin position="208"/>
        <end position="238"/>
    </location>
</feature>
<keyword evidence="3" id="KW-1185">Reference proteome</keyword>
<proteinExistence type="predicted"/>
<gene>
    <name evidence="2" type="ORF">BB559_001264</name>
</gene>
<feature type="compositionally biased region" description="Basic and acidic residues" evidence="1">
    <location>
        <begin position="129"/>
        <end position="149"/>
    </location>
</feature>
<comment type="caution">
    <text evidence="2">The sequence shown here is derived from an EMBL/GenBank/DDBJ whole genome shotgun (WGS) entry which is preliminary data.</text>
</comment>
<dbReference type="Proteomes" id="UP000245699">
    <property type="component" value="Unassembled WGS sequence"/>
</dbReference>
<accession>A0A2T9Z2J5</accession>
<organism evidence="2 3">
    <name type="scientific">Furculomyces boomerangus</name>
    <dbReference type="NCBI Taxonomy" id="61424"/>
    <lineage>
        <taxon>Eukaryota</taxon>
        <taxon>Fungi</taxon>
        <taxon>Fungi incertae sedis</taxon>
        <taxon>Zoopagomycota</taxon>
        <taxon>Kickxellomycotina</taxon>
        <taxon>Harpellomycetes</taxon>
        <taxon>Harpellales</taxon>
        <taxon>Harpellaceae</taxon>
        <taxon>Furculomyces</taxon>
    </lineage>
</organism>
<reference evidence="2 3" key="1">
    <citation type="journal article" date="2018" name="MBio">
        <title>Comparative Genomics Reveals the Core Gene Toolbox for the Fungus-Insect Symbiosis.</title>
        <authorList>
            <person name="Wang Y."/>
            <person name="Stata M."/>
            <person name="Wang W."/>
            <person name="Stajich J.E."/>
            <person name="White M.M."/>
            <person name="Moncalvo J.M."/>
        </authorList>
    </citation>
    <scope>NUCLEOTIDE SEQUENCE [LARGE SCALE GENOMIC DNA]</scope>
    <source>
        <strain evidence="2 3">AUS-77-4</strain>
    </source>
</reference>
<dbReference type="EMBL" id="MBFT01000067">
    <property type="protein sequence ID" value="PVU98802.1"/>
    <property type="molecule type" value="Genomic_DNA"/>
</dbReference>
<sequence length="258" mass="29447">MNKRPETVVNARQLLRQAKLKRKIDDPSLDISNKKKISQSIRKSNANTLNNNPISKYKEEITKTIKKTPVGLMCSLCEIPIEANSEPELIAHLESFAHLSKKSLLLDENTDSEENINKHIETQETGNVEEDKTIPESAEKQNSKDSTDIDIDSKQLLKFQNEISIISSEHSTIDGSGITNIKTGKKKRKLKELRSMVHEISYLNRDDTENALENESNQNLVKVENKEDPKSDSSDYEMDSDEDFVMDWRTMDISLLKK</sequence>
<dbReference type="AlphaFoldDB" id="A0A2T9Z2J5"/>
<feature type="compositionally biased region" description="Polar residues" evidence="1">
    <location>
        <begin position="211"/>
        <end position="220"/>
    </location>
</feature>
<feature type="region of interest" description="Disordered" evidence="1">
    <location>
        <begin position="118"/>
        <end position="149"/>
    </location>
</feature>
<evidence type="ECO:0000313" key="3">
    <source>
        <dbReference type="Proteomes" id="UP000245699"/>
    </source>
</evidence>
<name>A0A2T9Z2J5_9FUNG</name>
<feature type="compositionally biased region" description="Basic and acidic residues" evidence="1">
    <location>
        <begin position="223"/>
        <end position="233"/>
    </location>
</feature>
<evidence type="ECO:0000256" key="1">
    <source>
        <dbReference type="SAM" id="MobiDB-lite"/>
    </source>
</evidence>
<protein>
    <submittedName>
        <fullName evidence="2">Uncharacterized protein</fullName>
    </submittedName>
</protein>
<evidence type="ECO:0000313" key="2">
    <source>
        <dbReference type="EMBL" id="PVU98802.1"/>
    </source>
</evidence>